<keyword evidence="3" id="KW-1185">Reference proteome</keyword>
<feature type="signal peptide" evidence="1">
    <location>
        <begin position="1"/>
        <end position="15"/>
    </location>
</feature>
<comment type="caution">
    <text evidence="2">The sequence shown here is derived from an EMBL/GenBank/DDBJ whole genome shotgun (WGS) entry which is preliminary data.</text>
</comment>
<sequence>MAAAVLLSIFNTVVEVVIDFAVRSRCSICETLRIGRVWLATPTAVNKSQHAPVLEIHLSHMENKDWLMIHF</sequence>
<evidence type="ECO:0000313" key="2">
    <source>
        <dbReference type="EMBL" id="MEQ2285850.1"/>
    </source>
</evidence>
<reference evidence="2 3" key="1">
    <citation type="submission" date="2021-06" db="EMBL/GenBank/DDBJ databases">
        <authorList>
            <person name="Palmer J.M."/>
        </authorList>
    </citation>
    <scope>NUCLEOTIDE SEQUENCE [LARGE SCALE GENOMIC DNA]</scope>
    <source>
        <strain evidence="2 3">AS_MEX2019</strain>
        <tissue evidence="2">Muscle</tissue>
    </source>
</reference>
<feature type="chain" id="PRO_5046631919" description="Secreted protein" evidence="1">
    <location>
        <begin position="16"/>
        <end position="71"/>
    </location>
</feature>
<dbReference type="Proteomes" id="UP001469553">
    <property type="component" value="Unassembled WGS sequence"/>
</dbReference>
<dbReference type="EMBL" id="JAHRIP010015052">
    <property type="protein sequence ID" value="MEQ2285850.1"/>
    <property type="molecule type" value="Genomic_DNA"/>
</dbReference>
<evidence type="ECO:0000313" key="3">
    <source>
        <dbReference type="Proteomes" id="UP001469553"/>
    </source>
</evidence>
<gene>
    <name evidence="2" type="ORF">AMECASPLE_036203</name>
</gene>
<evidence type="ECO:0008006" key="4">
    <source>
        <dbReference type="Google" id="ProtNLM"/>
    </source>
</evidence>
<organism evidence="2 3">
    <name type="scientific">Ameca splendens</name>
    <dbReference type="NCBI Taxonomy" id="208324"/>
    <lineage>
        <taxon>Eukaryota</taxon>
        <taxon>Metazoa</taxon>
        <taxon>Chordata</taxon>
        <taxon>Craniata</taxon>
        <taxon>Vertebrata</taxon>
        <taxon>Euteleostomi</taxon>
        <taxon>Actinopterygii</taxon>
        <taxon>Neopterygii</taxon>
        <taxon>Teleostei</taxon>
        <taxon>Neoteleostei</taxon>
        <taxon>Acanthomorphata</taxon>
        <taxon>Ovalentaria</taxon>
        <taxon>Atherinomorphae</taxon>
        <taxon>Cyprinodontiformes</taxon>
        <taxon>Goodeidae</taxon>
        <taxon>Ameca</taxon>
    </lineage>
</organism>
<proteinExistence type="predicted"/>
<accession>A0ABV0XWM8</accession>
<evidence type="ECO:0000256" key="1">
    <source>
        <dbReference type="SAM" id="SignalP"/>
    </source>
</evidence>
<name>A0ABV0XWM8_9TELE</name>
<keyword evidence="1" id="KW-0732">Signal</keyword>
<protein>
    <recommendedName>
        <fullName evidence="4">Secreted protein</fullName>
    </recommendedName>
</protein>